<dbReference type="AlphaFoldDB" id="A0AAV2YD02"/>
<reference evidence="2" key="2">
    <citation type="journal article" date="2023" name="Microbiol Resour">
        <title>Decontamination and Annotation of the Draft Genome Sequence of the Oomycete Lagenidium giganteum ARSEF 373.</title>
        <authorList>
            <person name="Morgan W.R."/>
            <person name="Tartar A."/>
        </authorList>
    </citation>
    <scope>NUCLEOTIDE SEQUENCE</scope>
    <source>
        <strain evidence="2">ARSEF 373</strain>
    </source>
</reference>
<accession>A0AAV2YD02</accession>
<feature type="compositionally biased region" description="Polar residues" evidence="1">
    <location>
        <begin position="126"/>
        <end position="137"/>
    </location>
</feature>
<name>A0AAV2YD02_9STRA</name>
<protein>
    <submittedName>
        <fullName evidence="2">Uncharacterized protein</fullName>
    </submittedName>
</protein>
<sequence length="328" mass="38003">MENRAVQYNVRELLELERNLYQQSIEQNEGQHRDLLAGRSDDYAIKCIPFEQERDTELEVANVHFQLNKRNAMDLLEFELKQADDVFQDERRQLKNRLLSQARSRLENLQESLEELKRGSSRAPLVTQSNGSDNKSSYPHRRASKPDVQNVMASDGVVRKATLFQELEESLQWTQEAYNMNHLVHCIPTPQKVVDSVSSECENLKVRWQKLRRLEPSQYTVIIKDSRKEIACGSKRRWFCGDLVVLFSFLSQEEFHGQIADIMHDEVHLLLACGTPMTVPIKHFCEGKCSLRPPLASSSPTAVPTLPSPRTELKRGRKRKRIMFQRTV</sequence>
<evidence type="ECO:0000313" key="3">
    <source>
        <dbReference type="Proteomes" id="UP001146120"/>
    </source>
</evidence>
<organism evidence="2 3">
    <name type="scientific">Lagenidium giganteum</name>
    <dbReference type="NCBI Taxonomy" id="4803"/>
    <lineage>
        <taxon>Eukaryota</taxon>
        <taxon>Sar</taxon>
        <taxon>Stramenopiles</taxon>
        <taxon>Oomycota</taxon>
        <taxon>Peronosporomycetes</taxon>
        <taxon>Pythiales</taxon>
        <taxon>Pythiaceae</taxon>
    </lineage>
</organism>
<gene>
    <name evidence="2" type="ORF">N0F65_010899</name>
</gene>
<evidence type="ECO:0000313" key="2">
    <source>
        <dbReference type="EMBL" id="DAZ93275.1"/>
    </source>
</evidence>
<comment type="caution">
    <text evidence="2">The sequence shown here is derived from an EMBL/GenBank/DDBJ whole genome shotgun (WGS) entry which is preliminary data.</text>
</comment>
<proteinExistence type="predicted"/>
<feature type="region of interest" description="Disordered" evidence="1">
    <location>
        <begin position="114"/>
        <end position="146"/>
    </location>
</feature>
<dbReference type="Proteomes" id="UP001146120">
    <property type="component" value="Unassembled WGS sequence"/>
</dbReference>
<dbReference type="EMBL" id="DAKRPA010000329">
    <property type="protein sequence ID" value="DAZ93275.1"/>
    <property type="molecule type" value="Genomic_DNA"/>
</dbReference>
<evidence type="ECO:0000256" key="1">
    <source>
        <dbReference type="SAM" id="MobiDB-lite"/>
    </source>
</evidence>
<reference evidence="2" key="1">
    <citation type="submission" date="2022-11" db="EMBL/GenBank/DDBJ databases">
        <authorList>
            <person name="Morgan W.R."/>
            <person name="Tartar A."/>
        </authorList>
    </citation>
    <scope>NUCLEOTIDE SEQUENCE</scope>
    <source>
        <strain evidence="2">ARSEF 373</strain>
    </source>
</reference>
<keyword evidence="3" id="KW-1185">Reference proteome</keyword>